<dbReference type="EMBL" id="MU394292">
    <property type="protein sequence ID" value="KAI6090151.1"/>
    <property type="molecule type" value="Genomic_DNA"/>
</dbReference>
<keyword evidence="2" id="KW-1185">Reference proteome</keyword>
<reference evidence="1 2" key="1">
    <citation type="journal article" date="2022" name="New Phytol.">
        <title>Ecological generalism drives hyperdiversity of secondary metabolite gene clusters in xylarialean endophytes.</title>
        <authorList>
            <person name="Franco M.E.E."/>
            <person name="Wisecaver J.H."/>
            <person name="Arnold A.E."/>
            <person name="Ju Y.M."/>
            <person name="Slot J.C."/>
            <person name="Ahrendt S."/>
            <person name="Moore L.P."/>
            <person name="Eastman K.E."/>
            <person name="Scott K."/>
            <person name="Konkel Z."/>
            <person name="Mondo S.J."/>
            <person name="Kuo A."/>
            <person name="Hayes R.D."/>
            <person name="Haridas S."/>
            <person name="Andreopoulos B."/>
            <person name="Riley R."/>
            <person name="LaButti K."/>
            <person name="Pangilinan J."/>
            <person name="Lipzen A."/>
            <person name="Amirebrahimi M."/>
            <person name="Yan J."/>
            <person name="Adam C."/>
            <person name="Keymanesh K."/>
            <person name="Ng V."/>
            <person name="Louie K."/>
            <person name="Northen T."/>
            <person name="Drula E."/>
            <person name="Henrissat B."/>
            <person name="Hsieh H.M."/>
            <person name="Youens-Clark K."/>
            <person name="Lutzoni F."/>
            <person name="Miadlikowska J."/>
            <person name="Eastwood D.C."/>
            <person name="Hamelin R.C."/>
            <person name="Grigoriev I.V."/>
            <person name="U'Ren J.M."/>
        </authorList>
    </citation>
    <scope>NUCLEOTIDE SEQUENCE [LARGE SCALE GENOMIC DNA]</scope>
    <source>
        <strain evidence="1 2">ER1909</strain>
    </source>
</reference>
<dbReference type="Proteomes" id="UP001497680">
    <property type="component" value="Unassembled WGS sequence"/>
</dbReference>
<organism evidence="1 2">
    <name type="scientific">Hypoxylon rubiginosum</name>
    <dbReference type="NCBI Taxonomy" id="110542"/>
    <lineage>
        <taxon>Eukaryota</taxon>
        <taxon>Fungi</taxon>
        <taxon>Dikarya</taxon>
        <taxon>Ascomycota</taxon>
        <taxon>Pezizomycotina</taxon>
        <taxon>Sordariomycetes</taxon>
        <taxon>Xylariomycetidae</taxon>
        <taxon>Xylariales</taxon>
        <taxon>Hypoxylaceae</taxon>
        <taxon>Hypoxylon</taxon>
    </lineage>
</organism>
<accession>A0ACC0DBM1</accession>
<evidence type="ECO:0000313" key="1">
    <source>
        <dbReference type="EMBL" id="KAI6090151.1"/>
    </source>
</evidence>
<evidence type="ECO:0000313" key="2">
    <source>
        <dbReference type="Proteomes" id="UP001497680"/>
    </source>
</evidence>
<protein>
    <submittedName>
        <fullName evidence="1">Uncharacterized protein</fullName>
    </submittedName>
</protein>
<sequence>MRSSIPWLAPNGTATFLIGTSRAGVVVTAVVVGAKVDCLAAERAAPVDERLMLLDGHSGRIGSRRGLRQLILRRCIFCLVLSFLVLSVLHVVS</sequence>
<name>A0ACC0DBM1_9PEZI</name>
<comment type="caution">
    <text evidence="1">The sequence shown here is derived from an EMBL/GenBank/DDBJ whole genome shotgun (WGS) entry which is preliminary data.</text>
</comment>
<proteinExistence type="predicted"/>
<gene>
    <name evidence="1" type="ORF">F4821DRAFT_229737</name>
</gene>